<dbReference type="Gene3D" id="3.40.630.30">
    <property type="match status" value="1"/>
</dbReference>
<dbReference type="PROSITE" id="PS51186">
    <property type="entry name" value="GNAT"/>
    <property type="match status" value="1"/>
</dbReference>
<reference evidence="2 3" key="1">
    <citation type="submission" date="2019-03" db="EMBL/GenBank/DDBJ databases">
        <title>Genomic Encyclopedia of Type Strains, Phase IV (KMG-IV): sequencing the most valuable type-strain genomes for metagenomic binning, comparative biology and taxonomic classification.</title>
        <authorList>
            <person name="Goeker M."/>
        </authorList>
    </citation>
    <scope>NUCLEOTIDE SEQUENCE [LARGE SCALE GENOMIC DNA]</scope>
    <source>
        <strain evidence="2 3">DSM 29487</strain>
    </source>
</reference>
<sequence>MEKIKISWEKGKYRLQSFEKGQAKKYYQDCFGKIDEEVNRLTGTLEEFDYETIIQYYNRIIDDKNRYDFMIIDPAGKFIGESVINEIDWQTKSANFRIVIFDSQNCSKGIGTWVVKKTRDFAFEMLKLHRLELDVFSFNHRAQRVYEKAGFQVEGVRKDAIMDGKQYADDIIMVILEDEWRNIKENEKL</sequence>
<comment type="caution">
    <text evidence="2">The sequence shown here is derived from an EMBL/GenBank/DDBJ whole genome shotgun (WGS) entry which is preliminary data.</text>
</comment>
<dbReference type="GeneID" id="98916468"/>
<dbReference type="Pfam" id="PF13302">
    <property type="entry name" value="Acetyltransf_3"/>
    <property type="match status" value="1"/>
</dbReference>
<accession>A0A4R3YK18</accession>
<dbReference type="PANTHER" id="PTHR43415:SF3">
    <property type="entry name" value="GNAT-FAMILY ACETYLTRANSFERASE"/>
    <property type="match status" value="1"/>
</dbReference>
<dbReference type="EMBL" id="SMCQ01000026">
    <property type="protein sequence ID" value="TCV92521.1"/>
    <property type="molecule type" value="Genomic_DNA"/>
</dbReference>
<gene>
    <name evidence="2" type="ORF">EDD60_1264</name>
</gene>
<evidence type="ECO:0000313" key="2">
    <source>
        <dbReference type="EMBL" id="TCV92521.1"/>
    </source>
</evidence>
<dbReference type="SUPFAM" id="SSF55729">
    <property type="entry name" value="Acyl-CoA N-acyltransferases (Nat)"/>
    <property type="match status" value="1"/>
</dbReference>
<dbReference type="InterPro" id="IPR016181">
    <property type="entry name" value="Acyl_CoA_acyltransferase"/>
</dbReference>
<organism evidence="2 3">
    <name type="scientific">Longibaculum muris</name>
    <dbReference type="NCBI Taxonomy" id="1796628"/>
    <lineage>
        <taxon>Bacteria</taxon>
        <taxon>Bacillati</taxon>
        <taxon>Bacillota</taxon>
        <taxon>Erysipelotrichia</taxon>
        <taxon>Erysipelotrichales</taxon>
        <taxon>Coprobacillaceae</taxon>
        <taxon>Longibaculum</taxon>
    </lineage>
</organism>
<dbReference type="GO" id="GO:0016747">
    <property type="term" value="F:acyltransferase activity, transferring groups other than amino-acyl groups"/>
    <property type="evidence" value="ECO:0007669"/>
    <property type="project" value="InterPro"/>
</dbReference>
<name>A0A4R3YK18_9FIRM</name>
<evidence type="ECO:0000313" key="3">
    <source>
        <dbReference type="Proteomes" id="UP000295515"/>
    </source>
</evidence>
<dbReference type="Proteomes" id="UP000295515">
    <property type="component" value="Unassembled WGS sequence"/>
</dbReference>
<dbReference type="RefSeq" id="WP_066444528.1">
    <property type="nucleotide sequence ID" value="NZ_JANKBF010000023.1"/>
</dbReference>
<feature type="domain" description="N-acetyltransferase" evidence="1">
    <location>
        <begin position="29"/>
        <end position="178"/>
    </location>
</feature>
<dbReference type="InterPro" id="IPR000182">
    <property type="entry name" value="GNAT_dom"/>
</dbReference>
<proteinExistence type="predicted"/>
<keyword evidence="3" id="KW-1185">Reference proteome</keyword>
<dbReference type="AlphaFoldDB" id="A0A4R3YK18"/>
<keyword evidence="2" id="KW-0808">Transferase</keyword>
<evidence type="ECO:0000259" key="1">
    <source>
        <dbReference type="PROSITE" id="PS51186"/>
    </source>
</evidence>
<dbReference type="PANTHER" id="PTHR43415">
    <property type="entry name" value="SPERMIDINE N(1)-ACETYLTRANSFERASE"/>
    <property type="match status" value="1"/>
</dbReference>
<protein>
    <submittedName>
        <fullName evidence="2">RimJ/RimL family protein N-acetyltransferase</fullName>
    </submittedName>
</protein>